<name>A0AAV5QLM3_9ASCO</name>
<keyword evidence="1" id="KW-1133">Transmembrane helix</keyword>
<feature type="transmembrane region" description="Helical" evidence="1">
    <location>
        <begin position="21"/>
        <end position="41"/>
    </location>
</feature>
<proteinExistence type="predicted"/>
<dbReference type="Proteomes" id="UP001360560">
    <property type="component" value="Unassembled WGS sequence"/>
</dbReference>
<dbReference type="Pfam" id="PF17316">
    <property type="entry name" value="Perilipin_2"/>
    <property type="match status" value="2"/>
</dbReference>
<keyword evidence="1" id="KW-0472">Membrane</keyword>
<dbReference type="EMBL" id="BTFZ01000010">
    <property type="protein sequence ID" value="GMM35682.1"/>
    <property type="molecule type" value="Genomic_DNA"/>
</dbReference>
<feature type="transmembrane region" description="Helical" evidence="1">
    <location>
        <begin position="47"/>
        <end position="65"/>
    </location>
</feature>
<evidence type="ECO:0000313" key="2">
    <source>
        <dbReference type="EMBL" id="GMM35682.1"/>
    </source>
</evidence>
<reference evidence="2 3" key="1">
    <citation type="journal article" date="2023" name="Elife">
        <title>Identification of key yeast species and microbe-microbe interactions impacting larval growth of Drosophila in the wild.</title>
        <authorList>
            <person name="Mure A."/>
            <person name="Sugiura Y."/>
            <person name="Maeda R."/>
            <person name="Honda K."/>
            <person name="Sakurai N."/>
            <person name="Takahashi Y."/>
            <person name="Watada M."/>
            <person name="Katoh T."/>
            <person name="Gotoh A."/>
            <person name="Gotoh Y."/>
            <person name="Taniguchi I."/>
            <person name="Nakamura K."/>
            <person name="Hayashi T."/>
            <person name="Katayama T."/>
            <person name="Uemura T."/>
            <person name="Hattori Y."/>
        </authorList>
    </citation>
    <scope>NUCLEOTIDE SEQUENCE [LARGE SCALE GENOMIC DNA]</scope>
    <source>
        <strain evidence="2 3">SC-9</strain>
    </source>
</reference>
<dbReference type="RefSeq" id="XP_064852682.1">
    <property type="nucleotide sequence ID" value="XM_064996610.1"/>
</dbReference>
<accession>A0AAV5QLM3</accession>
<dbReference type="GeneID" id="90073661"/>
<gene>
    <name evidence="2" type="ORF">DASC09_030070</name>
</gene>
<keyword evidence="1" id="KW-0812">Transmembrane</keyword>
<keyword evidence="3" id="KW-1185">Reference proteome</keyword>
<comment type="caution">
    <text evidence="2">The sequence shown here is derived from an EMBL/GenBank/DDBJ whole genome shotgun (WGS) entry which is preliminary data.</text>
</comment>
<sequence>MSSEQKPFTADSKTAAHLKSYPILVDIATIISSSALVRAISDHVMPLFTYVTSLMMSVALIKTILVKSDEFFNSLVLDNVDAILPSLRSLHLQDVHPKKIPEKARAAASNLNPSIVLNDVNAKLHAYEQQIRPNVSNHVGGIIKPLNNKLETLIDSYLPEGEQDASAASQQQGPDDEISRLYNLTSSAYKKTVPIATNEISHIQDHVMKTYSANLPENESPSTPSEKLQAAAKTSYQLSNEGLQLLNKTYETSVKPKVAPYIGSLKVGITRTVDEAKSNVDASLSEAAQGAETATMNGSSGSQ</sequence>
<protein>
    <submittedName>
        <fullName evidence="2">Uncharacterized protein</fullName>
    </submittedName>
</protein>
<evidence type="ECO:0000256" key="1">
    <source>
        <dbReference type="SAM" id="Phobius"/>
    </source>
</evidence>
<dbReference type="AlphaFoldDB" id="A0AAV5QLM3"/>
<evidence type="ECO:0000313" key="3">
    <source>
        <dbReference type="Proteomes" id="UP001360560"/>
    </source>
</evidence>
<organism evidence="2 3">
    <name type="scientific">Saccharomycopsis crataegensis</name>
    <dbReference type="NCBI Taxonomy" id="43959"/>
    <lineage>
        <taxon>Eukaryota</taxon>
        <taxon>Fungi</taxon>
        <taxon>Dikarya</taxon>
        <taxon>Ascomycota</taxon>
        <taxon>Saccharomycotina</taxon>
        <taxon>Saccharomycetes</taxon>
        <taxon>Saccharomycopsidaceae</taxon>
        <taxon>Saccharomycopsis</taxon>
    </lineage>
</organism>